<dbReference type="InterPro" id="IPR052530">
    <property type="entry name" value="NAD(P)H_nitroreductase"/>
</dbReference>
<accession>A0A2H1E628</accession>
<evidence type="ECO:0000259" key="8">
    <source>
        <dbReference type="Pfam" id="PF00881"/>
    </source>
</evidence>
<reference evidence="9 10" key="1">
    <citation type="submission" date="2016-11" db="EMBL/GenBank/DDBJ databases">
        <authorList>
            <person name="Jaros S."/>
            <person name="Januszkiewicz K."/>
            <person name="Wedrychowicz H."/>
        </authorList>
    </citation>
    <scope>NUCLEOTIDE SEQUENCE [LARGE SCALE GENOMIC DNA]</scope>
    <source>
        <strain evidence="9">NCIMB 2154T</strain>
    </source>
</reference>
<keyword evidence="5" id="KW-0521">NADP</keyword>
<evidence type="ECO:0000256" key="2">
    <source>
        <dbReference type="ARBA" id="ARBA00007118"/>
    </source>
</evidence>
<keyword evidence="10" id="KW-1185">Reference proteome</keyword>
<dbReference type="InterPro" id="IPR029479">
    <property type="entry name" value="Nitroreductase"/>
</dbReference>
<comment type="similarity">
    <text evidence="2">Belongs to the nitroreductase family.</text>
</comment>
<comment type="cofactor">
    <cofactor evidence="1">
        <name>FMN</name>
        <dbReference type="ChEBI" id="CHEBI:58210"/>
    </cofactor>
</comment>
<evidence type="ECO:0000256" key="5">
    <source>
        <dbReference type="ARBA" id="ARBA00022857"/>
    </source>
</evidence>
<dbReference type="EMBL" id="LT634361">
    <property type="protein sequence ID" value="SFZ80087.1"/>
    <property type="molecule type" value="Genomic_DNA"/>
</dbReference>
<dbReference type="GO" id="GO:0016491">
    <property type="term" value="F:oxidoreductase activity"/>
    <property type="evidence" value="ECO:0007669"/>
    <property type="project" value="UniProtKB-KW"/>
</dbReference>
<gene>
    <name evidence="9" type="ORF">MARIT_0175</name>
</gene>
<proteinExistence type="inferred from homology"/>
<keyword evidence="6" id="KW-0560">Oxidoreductase</keyword>
<dbReference type="Gene3D" id="3.40.109.10">
    <property type="entry name" value="NADH Oxidase"/>
    <property type="match status" value="1"/>
</dbReference>
<dbReference type="OrthoDB" id="9804207at2"/>
<organism evidence="9 10">
    <name type="scientific">Tenacibaculum maritimum NCIMB 2154</name>
    <dbReference type="NCBI Taxonomy" id="1349785"/>
    <lineage>
        <taxon>Bacteria</taxon>
        <taxon>Pseudomonadati</taxon>
        <taxon>Bacteroidota</taxon>
        <taxon>Flavobacteriia</taxon>
        <taxon>Flavobacteriales</taxon>
        <taxon>Flavobacteriaceae</taxon>
        <taxon>Tenacibaculum</taxon>
    </lineage>
</organism>
<dbReference type="PANTHER" id="PTHR43821:SF1">
    <property type="entry name" value="NAD(P)H NITROREDUCTASE YDJA-RELATED"/>
    <property type="match status" value="1"/>
</dbReference>
<dbReference type="InterPro" id="IPR000415">
    <property type="entry name" value="Nitroreductase-like"/>
</dbReference>
<keyword evidence="4" id="KW-0288">FMN</keyword>
<dbReference type="STRING" id="1349785.GCA_000509405_02477"/>
<dbReference type="RefSeq" id="WP_024740342.1">
    <property type="nucleotide sequence ID" value="NZ_BAUG01000005.1"/>
</dbReference>
<protein>
    <submittedName>
        <fullName evidence="9">Nitroreductase</fullName>
    </submittedName>
</protein>
<keyword evidence="3" id="KW-0285">Flavoprotein</keyword>
<dbReference type="InterPro" id="IPR026021">
    <property type="entry name" value="YdjA-like"/>
</dbReference>
<keyword evidence="7" id="KW-0520">NAD</keyword>
<evidence type="ECO:0000256" key="4">
    <source>
        <dbReference type="ARBA" id="ARBA00022643"/>
    </source>
</evidence>
<evidence type="ECO:0000256" key="6">
    <source>
        <dbReference type="ARBA" id="ARBA00023002"/>
    </source>
</evidence>
<dbReference type="CDD" id="cd02135">
    <property type="entry name" value="YdjA-like"/>
    <property type="match status" value="1"/>
</dbReference>
<name>A0A2H1E628_9FLAO</name>
<sequence>MSFEIITKIIRDRKTTYAYDFSNKKIDKTILESLITNALWAPTHKLTQPWRFVVLEGKHQEDLGRHMAEYYRALYDEEEFSNERYEETKEYAKNATLLALIFQPSKRAQLPEWEEIAAISSAVQNMWLSCTALNIGGYWDTAEATMSYGKQIQLEEGEKFLGIFYMGYLKEGIPSPNRRRKPLSKKLSWDFKE</sequence>
<evidence type="ECO:0000256" key="3">
    <source>
        <dbReference type="ARBA" id="ARBA00022630"/>
    </source>
</evidence>
<feature type="domain" description="Nitroreductase" evidence="8">
    <location>
        <begin position="10"/>
        <end position="168"/>
    </location>
</feature>
<dbReference type="KEGG" id="tmar:MARIT_0175"/>
<dbReference type="AlphaFoldDB" id="A0A2H1E628"/>
<dbReference type="Pfam" id="PF00881">
    <property type="entry name" value="Nitroreductase"/>
    <property type="match status" value="1"/>
</dbReference>
<evidence type="ECO:0000313" key="10">
    <source>
        <dbReference type="Proteomes" id="UP000231564"/>
    </source>
</evidence>
<dbReference type="SUPFAM" id="SSF55469">
    <property type="entry name" value="FMN-dependent nitroreductase-like"/>
    <property type="match status" value="1"/>
</dbReference>
<evidence type="ECO:0000256" key="1">
    <source>
        <dbReference type="ARBA" id="ARBA00001917"/>
    </source>
</evidence>
<evidence type="ECO:0000313" key="9">
    <source>
        <dbReference type="EMBL" id="SFZ80087.1"/>
    </source>
</evidence>
<evidence type="ECO:0000256" key="7">
    <source>
        <dbReference type="ARBA" id="ARBA00023027"/>
    </source>
</evidence>
<dbReference type="GeneID" id="47721780"/>
<dbReference type="Proteomes" id="UP000231564">
    <property type="component" value="Chromosome MARIT"/>
</dbReference>
<dbReference type="PANTHER" id="PTHR43821">
    <property type="entry name" value="NAD(P)H NITROREDUCTASE YDJA-RELATED"/>
    <property type="match status" value="1"/>
</dbReference>